<dbReference type="SUPFAM" id="SSF46689">
    <property type="entry name" value="Homeodomain-like"/>
    <property type="match status" value="1"/>
</dbReference>
<keyword evidence="2" id="KW-0238">DNA-binding</keyword>
<dbReference type="PANTHER" id="PTHR43280">
    <property type="entry name" value="ARAC-FAMILY TRANSCRIPTIONAL REGULATOR"/>
    <property type="match status" value="1"/>
</dbReference>
<dbReference type="InterPro" id="IPR018060">
    <property type="entry name" value="HTH_AraC"/>
</dbReference>
<dbReference type="PANTHER" id="PTHR43280:SF2">
    <property type="entry name" value="HTH-TYPE TRANSCRIPTIONAL REGULATOR EXSA"/>
    <property type="match status" value="1"/>
</dbReference>
<dbReference type="Pfam" id="PF12833">
    <property type="entry name" value="HTH_18"/>
    <property type="match status" value="1"/>
</dbReference>
<evidence type="ECO:0000259" key="4">
    <source>
        <dbReference type="PROSITE" id="PS01124"/>
    </source>
</evidence>
<dbReference type="RefSeq" id="WP_382407022.1">
    <property type="nucleotide sequence ID" value="NZ_JBHSGU010000002.1"/>
</dbReference>
<dbReference type="InterPro" id="IPR037923">
    <property type="entry name" value="HTH-like"/>
</dbReference>
<dbReference type="PROSITE" id="PS01124">
    <property type="entry name" value="HTH_ARAC_FAMILY_2"/>
    <property type="match status" value="1"/>
</dbReference>
<organism evidence="5 6">
    <name type="scientific">Glaciecola siphonariae</name>
    <dbReference type="NCBI Taxonomy" id="521012"/>
    <lineage>
        <taxon>Bacteria</taxon>
        <taxon>Pseudomonadati</taxon>
        <taxon>Pseudomonadota</taxon>
        <taxon>Gammaproteobacteria</taxon>
        <taxon>Alteromonadales</taxon>
        <taxon>Alteromonadaceae</taxon>
        <taxon>Glaciecola</taxon>
    </lineage>
</organism>
<dbReference type="InterPro" id="IPR009057">
    <property type="entry name" value="Homeodomain-like_sf"/>
</dbReference>
<comment type="caution">
    <text evidence="5">The sequence shown here is derived from an EMBL/GenBank/DDBJ whole genome shotgun (WGS) entry which is preliminary data.</text>
</comment>
<dbReference type="Gene3D" id="1.10.10.60">
    <property type="entry name" value="Homeodomain-like"/>
    <property type="match status" value="2"/>
</dbReference>
<keyword evidence="1" id="KW-0805">Transcription regulation</keyword>
<feature type="domain" description="HTH araC/xylS-type" evidence="4">
    <location>
        <begin position="179"/>
        <end position="280"/>
    </location>
</feature>
<evidence type="ECO:0000313" key="6">
    <source>
        <dbReference type="Proteomes" id="UP001595897"/>
    </source>
</evidence>
<evidence type="ECO:0000256" key="3">
    <source>
        <dbReference type="ARBA" id="ARBA00023163"/>
    </source>
</evidence>
<dbReference type="EMBL" id="JBHSGU010000002">
    <property type="protein sequence ID" value="MFC4699990.1"/>
    <property type="molecule type" value="Genomic_DNA"/>
</dbReference>
<sequence length="284" mass="33142">MKDTKAYCEPFCLDKNHSFEIHKVQYGHDDVYSCFTHFHEVHELIIFENISGFYFYSAGKSTLENNDLVFTPSFETHNFECAAGSKSWYILQFLPSLAEQLNISSVLSRFGQGMHLRLSAQHIKTVQQQAQWLHECYRRDANSELSKALLKTLILWIAEHAHPMNPEADKQVLVSTEHDKLKPIMEKFKHKASVELSLTQAAALCFISPSYFSKLFKRTYRYSYSEYTLRHKLYSAARLLSQSDKSITEISYELNFASPSHLIFQFKRQFALTPRQYRTQDHAQ</sequence>
<name>A0ABV9LUN3_9ALTE</name>
<evidence type="ECO:0000256" key="1">
    <source>
        <dbReference type="ARBA" id="ARBA00023015"/>
    </source>
</evidence>
<keyword evidence="3" id="KW-0804">Transcription</keyword>
<dbReference type="InterPro" id="IPR018062">
    <property type="entry name" value="HTH_AraC-typ_CS"/>
</dbReference>
<proteinExistence type="predicted"/>
<protein>
    <submittedName>
        <fullName evidence="5">Helix-turn-helix transcriptional regulator</fullName>
    </submittedName>
</protein>
<dbReference type="SMART" id="SM00342">
    <property type="entry name" value="HTH_ARAC"/>
    <property type="match status" value="1"/>
</dbReference>
<dbReference type="PROSITE" id="PS00041">
    <property type="entry name" value="HTH_ARAC_FAMILY_1"/>
    <property type="match status" value="1"/>
</dbReference>
<gene>
    <name evidence="5" type="ORF">ACFO4O_07480</name>
</gene>
<dbReference type="SUPFAM" id="SSF51215">
    <property type="entry name" value="Regulatory protein AraC"/>
    <property type="match status" value="1"/>
</dbReference>
<evidence type="ECO:0000313" key="5">
    <source>
        <dbReference type="EMBL" id="MFC4699990.1"/>
    </source>
</evidence>
<keyword evidence="6" id="KW-1185">Reference proteome</keyword>
<reference evidence="6" key="1">
    <citation type="journal article" date="2019" name="Int. J. Syst. Evol. Microbiol.">
        <title>The Global Catalogue of Microorganisms (GCM) 10K type strain sequencing project: providing services to taxonomists for standard genome sequencing and annotation.</title>
        <authorList>
            <consortium name="The Broad Institute Genomics Platform"/>
            <consortium name="The Broad Institute Genome Sequencing Center for Infectious Disease"/>
            <person name="Wu L."/>
            <person name="Ma J."/>
        </authorList>
    </citation>
    <scope>NUCLEOTIDE SEQUENCE [LARGE SCALE GENOMIC DNA]</scope>
    <source>
        <strain evidence="6">KACC 12507</strain>
    </source>
</reference>
<accession>A0ABV9LUN3</accession>
<evidence type="ECO:0000256" key="2">
    <source>
        <dbReference type="ARBA" id="ARBA00023125"/>
    </source>
</evidence>
<dbReference type="Proteomes" id="UP001595897">
    <property type="component" value="Unassembled WGS sequence"/>
</dbReference>